<keyword evidence="1" id="KW-0472">Membrane</keyword>
<keyword evidence="1" id="KW-0812">Transmembrane</keyword>
<dbReference type="InterPro" id="IPR021257">
    <property type="entry name" value="DUF2809"/>
</dbReference>
<keyword evidence="3" id="KW-1185">Reference proteome</keyword>
<sequence length="129" mass="13952">MGLGLASRRFGGWLPPFVASYAGDALWALLVYWLVGLLRPRWSSWRTGAVALCFAVVIEISQLWHPAWLQAIRATTLGALVLGHGFLWSDLLCYAVGVLAGVLLELAAERWFRSATPAATGASGENRIG</sequence>
<gene>
    <name evidence="2" type="ORF">EI291_09340</name>
</gene>
<name>A0A428KRH3_9BACT</name>
<dbReference type="EMBL" id="RWIT01000004">
    <property type="protein sequence ID" value="RSK49065.1"/>
    <property type="molecule type" value="Genomic_DNA"/>
</dbReference>
<comment type="caution">
    <text evidence="2">The sequence shown here is derived from an EMBL/GenBank/DDBJ whole genome shotgun (WGS) entry which is preliminary data.</text>
</comment>
<feature type="transmembrane region" description="Helical" evidence="1">
    <location>
        <begin position="47"/>
        <end position="65"/>
    </location>
</feature>
<organism evidence="2 3">
    <name type="scientific">Hymenobacter rigui</name>
    <dbReference type="NCBI Taxonomy" id="334424"/>
    <lineage>
        <taxon>Bacteria</taxon>
        <taxon>Pseudomonadati</taxon>
        <taxon>Bacteroidota</taxon>
        <taxon>Cytophagia</taxon>
        <taxon>Cytophagales</taxon>
        <taxon>Hymenobacteraceae</taxon>
        <taxon>Hymenobacter</taxon>
    </lineage>
</organism>
<dbReference type="OrthoDB" id="5360192at2"/>
<accession>A0A428KRH3</accession>
<dbReference type="Pfam" id="PF10990">
    <property type="entry name" value="DUF2809"/>
    <property type="match status" value="1"/>
</dbReference>
<dbReference type="AlphaFoldDB" id="A0A428KRH3"/>
<keyword evidence="1" id="KW-1133">Transmembrane helix</keyword>
<protein>
    <submittedName>
        <fullName evidence="2">DUF2809 domain-containing protein</fullName>
    </submittedName>
</protein>
<evidence type="ECO:0000313" key="3">
    <source>
        <dbReference type="Proteomes" id="UP000273500"/>
    </source>
</evidence>
<evidence type="ECO:0000313" key="2">
    <source>
        <dbReference type="EMBL" id="RSK49065.1"/>
    </source>
</evidence>
<feature type="transmembrane region" description="Helical" evidence="1">
    <location>
        <begin position="12"/>
        <end position="35"/>
    </location>
</feature>
<evidence type="ECO:0000256" key="1">
    <source>
        <dbReference type="SAM" id="Phobius"/>
    </source>
</evidence>
<feature type="transmembrane region" description="Helical" evidence="1">
    <location>
        <begin position="85"/>
        <end position="104"/>
    </location>
</feature>
<proteinExistence type="predicted"/>
<reference evidence="2 3" key="1">
    <citation type="submission" date="2018-12" db="EMBL/GenBank/DDBJ databases">
        <authorList>
            <person name="Feng G."/>
            <person name="Zhu H."/>
        </authorList>
    </citation>
    <scope>NUCLEOTIDE SEQUENCE [LARGE SCALE GENOMIC DNA]</scope>
    <source>
        <strain evidence="2 3">KCTC 12533</strain>
    </source>
</reference>
<dbReference type="Proteomes" id="UP000273500">
    <property type="component" value="Unassembled WGS sequence"/>
</dbReference>